<dbReference type="STRING" id="1805146.AUJ27_04240"/>
<dbReference type="Pfam" id="PF12899">
    <property type="entry name" value="Glyco_hydro_100"/>
    <property type="match status" value="1"/>
</dbReference>
<proteinExistence type="inferred from homology"/>
<comment type="caution">
    <text evidence="7">The sequence shown here is derived from an EMBL/GenBank/DDBJ whole genome shotgun (WGS) entry which is preliminary data.</text>
</comment>
<dbReference type="EC" id="3.2.1.26" evidence="3"/>
<name>A0A1J4T6B0_9BACT</name>
<protein>
    <recommendedName>
        <fullName evidence="3">beta-fructofuranosidase</fullName>
        <ecNumber evidence="3">3.2.1.26</ecNumber>
    </recommendedName>
</protein>
<dbReference type="EMBL" id="MNUU01000081">
    <property type="protein sequence ID" value="OIO06389.1"/>
    <property type="molecule type" value="Genomic_DNA"/>
</dbReference>
<dbReference type="GO" id="GO:0033926">
    <property type="term" value="F:endo-alpha-N-acetylgalactosaminidase activity"/>
    <property type="evidence" value="ECO:0007669"/>
    <property type="project" value="InterPro"/>
</dbReference>
<gene>
    <name evidence="7" type="ORF">AUJ27_04240</name>
</gene>
<dbReference type="GO" id="GO:0005975">
    <property type="term" value="P:carbohydrate metabolic process"/>
    <property type="evidence" value="ECO:0007669"/>
    <property type="project" value="InterPro"/>
</dbReference>
<dbReference type="SUPFAM" id="SSF48208">
    <property type="entry name" value="Six-hairpin glycosidases"/>
    <property type="match status" value="1"/>
</dbReference>
<evidence type="ECO:0000256" key="3">
    <source>
        <dbReference type="ARBA" id="ARBA00012758"/>
    </source>
</evidence>
<accession>A0A1J4T6B0</accession>
<evidence type="ECO:0000256" key="2">
    <source>
        <dbReference type="ARBA" id="ARBA00007671"/>
    </source>
</evidence>
<evidence type="ECO:0000256" key="6">
    <source>
        <dbReference type="ARBA" id="ARBA00023295"/>
    </source>
</evidence>
<keyword evidence="6" id="KW-0326">Glycosidase</keyword>
<evidence type="ECO:0000313" key="7">
    <source>
        <dbReference type="EMBL" id="OIO06389.1"/>
    </source>
</evidence>
<dbReference type="AlphaFoldDB" id="A0A1J4T6B0"/>
<reference evidence="7 8" key="1">
    <citation type="journal article" date="2016" name="Environ. Microbiol.">
        <title>Genomic resolution of a cold subsurface aquifer community provides metabolic insights for novel microbes adapted to high CO concentrations.</title>
        <authorList>
            <person name="Probst A.J."/>
            <person name="Castelle C.J."/>
            <person name="Singh A."/>
            <person name="Brown C.T."/>
            <person name="Anantharaman K."/>
            <person name="Sharon I."/>
            <person name="Hug L.A."/>
            <person name="Burstein D."/>
            <person name="Emerson J.B."/>
            <person name="Thomas B.C."/>
            <person name="Banfield J.F."/>
        </authorList>
    </citation>
    <scope>NUCLEOTIDE SEQUENCE [LARGE SCALE GENOMIC DNA]</scope>
    <source>
        <strain evidence="7">CG1_02_37_44</strain>
    </source>
</reference>
<comment type="similarity">
    <text evidence="2">Belongs to the glycosyl hydrolase 100 family.</text>
</comment>
<evidence type="ECO:0000256" key="4">
    <source>
        <dbReference type="ARBA" id="ARBA00022801"/>
    </source>
</evidence>
<evidence type="ECO:0000256" key="1">
    <source>
        <dbReference type="ARBA" id="ARBA00000094"/>
    </source>
</evidence>
<dbReference type="InterPro" id="IPR008928">
    <property type="entry name" value="6-hairpin_glycosidase_sf"/>
</dbReference>
<sequence length="392" mass="46019">MNNKLINKCYKESKKLLINNSTRFGALASSLSKKAKNRNYLSIFGRDASICSMGMAVSGDKRLIDTAKKSLVTLAEFQADNGQIPNYIKPEKKQVDFWYIGCIDATLWWLIAVKFFDNNVKGATLEKKYKKNIQKAISWLFAHEHPVFHLVSQNEVSDWADIFPRSGFVLYANALWYWVKILYNLKWKSETKKYFNYLFDPWEKISKEIARKNRRFLKLRSYIKNDRFNKDLYVSFVNYKFWGKDQDVYGNLIACLSGLTDSIKKKKIINYLIKQKANYPYPVKTVLRPFTKKSKFWRDYMEIHNQNFPYQYHNGGIWPYVGGFWVMALAESGKKELAESELEKLAEANKINNWQFNEWFHGQTGKPMGMAGQSWNAGMYLLAYNSLINKFK</sequence>
<dbReference type="InterPro" id="IPR012341">
    <property type="entry name" value="6hp_glycosidase-like_sf"/>
</dbReference>
<organism evidence="7 8">
    <name type="scientific">Candidatus Falkowbacteria bacterium CG1_02_37_44</name>
    <dbReference type="NCBI Taxonomy" id="1805146"/>
    <lineage>
        <taxon>Bacteria</taxon>
        <taxon>Candidatus Falkowiibacteriota</taxon>
    </lineage>
</organism>
<evidence type="ECO:0000256" key="5">
    <source>
        <dbReference type="ARBA" id="ARBA00023277"/>
    </source>
</evidence>
<dbReference type="GO" id="GO:0004564">
    <property type="term" value="F:beta-fructofuranosidase activity"/>
    <property type="evidence" value="ECO:0007669"/>
    <property type="project" value="UniProtKB-EC"/>
</dbReference>
<evidence type="ECO:0000313" key="8">
    <source>
        <dbReference type="Proteomes" id="UP000183192"/>
    </source>
</evidence>
<keyword evidence="4 7" id="KW-0378">Hydrolase</keyword>
<keyword evidence="5" id="KW-0119">Carbohydrate metabolism</keyword>
<dbReference type="InterPro" id="IPR024746">
    <property type="entry name" value="Glyco_hydro_100"/>
</dbReference>
<comment type="catalytic activity">
    <reaction evidence="1">
        <text>Hydrolysis of terminal non-reducing beta-D-fructofuranoside residues in beta-D-fructofuranosides.</text>
        <dbReference type="EC" id="3.2.1.26"/>
    </reaction>
</comment>
<dbReference type="Gene3D" id="1.50.10.10">
    <property type="match status" value="1"/>
</dbReference>
<dbReference type="Proteomes" id="UP000183192">
    <property type="component" value="Unassembled WGS sequence"/>
</dbReference>